<dbReference type="PROSITE" id="PS50943">
    <property type="entry name" value="HTH_CROC1"/>
    <property type="match status" value="1"/>
</dbReference>
<reference evidence="3 4" key="1">
    <citation type="submission" date="2020-01" db="EMBL/GenBank/DDBJ databases">
        <authorList>
            <person name="Kim M.K."/>
        </authorList>
    </citation>
    <scope>NUCLEOTIDE SEQUENCE [LARGE SCALE GENOMIC DNA]</scope>
    <source>
        <strain evidence="3 4">172606-1</strain>
    </source>
</reference>
<keyword evidence="1" id="KW-0238">DNA-binding</keyword>
<dbReference type="Gene3D" id="1.10.260.40">
    <property type="entry name" value="lambda repressor-like DNA-binding domains"/>
    <property type="match status" value="1"/>
</dbReference>
<dbReference type="InterPro" id="IPR010982">
    <property type="entry name" value="Lambda_DNA-bd_dom_sf"/>
</dbReference>
<gene>
    <name evidence="3" type="ORF">GXP67_29710</name>
</gene>
<proteinExistence type="predicted"/>
<keyword evidence="4" id="KW-1185">Reference proteome</keyword>
<protein>
    <submittedName>
        <fullName evidence="3">Helix-turn-helix transcriptional regulator</fullName>
    </submittedName>
</protein>
<evidence type="ECO:0000313" key="3">
    <source>
        <dbReference type="EMBL" id="QHT70531.1"/>
    </source>
</evidence>
<dbReference type="SMART" id="SM00530">
    <property type="entry name" value="HTH_XRE"/>
    <property type="match status" value="1"/>
</dbReference>
<dbReference type="RefSeq" id="WP_162446508.1">
    <property type="nucleotide sequence ID" value="NZ_CP048222.1"/>
</dbReference>
<feature type="domain" description="HTH cro/C1-type" evidence="2">
    <location>
        <begin position="8"/>
        <end position="62"/>
    </location>
</feature>
<sequence length="313" mass="35860">MSIVSNNIKYLRRMNGLTQEQFARKIGIKRSLLGAYEEARANPNLDNLMNIAKIFGTTVDNLLKNDMRRLKESKGVPLPQPSQQLAIKEEPEPPKQLSTIIDKYYRSEQEARPSVQPFIPAYQPPKSAPVTQPIPYTTPLQTIVHEKVIVAEKQKQTIEWVSQKDMGEYLSSYAYTEYIKQLPVFQLPMLPPGKYRAFEAGSDFMQPGSVIIGQFVNNWYEIKDGQNYLLVIHKQGIIYRRVYNQVKIKGALLLSSDNAHLPTHEVSIKEVLEIWEAKAFLSMQMPEPSAIPSLNHLSEMVRALQLEIERLKH</sequence>
<dbReference type="PANTHER" id="PTHR46558:SF4">
    <property type="entry name" value="DNA-BIDING PHAGE PROTEIN"/>
    <property type="match status" value="1"/>
</dbReference>
<dbReference type="PANTHER" id="PTHR46558">
    <property type="entry name" value="TRACRIPTIONAL REGULATORY PROTEIN-RELATED-RELATED"/>
    <property type="match status" value="1"/>
</dbReference>
<accession>A0A6C0GR42</accession>
<name>A0A6C0GR42_9BACT</name>
<evidence type="ECO:0000256" key="1">
    <source>
        <dbReference type="ARBA" id="ARBA00023125"/>
    </source>
</evidence>
<dbReference type="Proteomes" id="UP000480178">
    <property type="component" value="Chromosome"/>
</dbReference>
<dbReference type="SUPFAM" id="SSF47413">
    <property type="entry name" value="lambda repressor-like DNA-binding domains"/>
    <property type="match status" value="1"/>
</dbReference>
<evidence type="ECO:0000259" key="2">
    <source>
        <dbReference type="PROSITE" id="PS50943"/>
    </source>
</evidence>
<dbReference type="AlphaFoldDB" id="A0A6C0GR42"/>
<evidence type="ECO:0000313" key="4">
    <source>
        <dbReference type="Proteomes" id="UP000480178"/>
    </source>
</evidence>
<dbReference type="EMBL" id="CP048222">
    <property type="protein sequence ID" value="QHT70531.1"/>
    <property type="molecule type" value="Genomic_DNA"/>
</dbReference>
<dbReference type="GO" id="GO:0003677">
    <property type="term" value="F:DNA binding"/>
    <property type="evidence" value="ECO:0007669"/>
    <property type="project" value="UniProtKB-KW"/>
</dbReference>
<dbReference type="CDD" id="cd00093">
    <property type="entry name" value="HTH_XRE"/>
    <property type="match status" value="1"/>
</dbReference>
<dbReference type="InterPro" id="IPR001387">
    <property type="entry name" value="Cro/C1-type_HTH"/>
</dbReference>
<dbReference type="KEGG" id="rhoz:GXP67_29710"/>
<dbReference type="Pfam" id="PF01381">
    <property type="entry name" value="HTH_3"/>
    <property type="match status" value="1"/>
</dbReference>
<organism evidence="3 4">
    <name type="scientific">Rhodocytophaga rosea</name>
    <dbReference type="NCBI Taxonomy" id="2704465"/>
    <lineage>
        <taxon>Bacteria</taxon>
        <taxon>Pseudomonadati</taxon>
        <taxon>Bacteroidota</taxon>
        <taxon>Cytophagia</taxon>
        <taxon>Cytophagales</taxon>
        <taxon>Rhodocytophagaceae</taxon>
        <taxon>Rhodocytophaga</taxon>
    </lineage>
</organism>